<organism evidence="3 4">
    <name type="scientific">Euplotes crassus</name>
    <dbReference type="NCBI Taxonomy" id="5936"/>
    <lineage>
        <taxon>Eukaryota</taxon>
        <taxon>Sar</taxon>
        <taxon>Alveolata</taxon>
        <taxon>Ciliophora</taxon>
        <taxon>Intramacronucleata</taxon>
        <taxon>Spirotrichea</taxon>
        <taxon>Hypotrichia</taxon>
        <taxon>Euplotida</taxon>
        <taxon>Euplotidae</taxon>
        <taxon>Moneuplotes</taxon>
    </lineage>
</organism>
<comment type="caution">
    <text evidence="3">The sequence shown here is derived from an EMBL/GenBank/DDBJ whole genome shotgun (WGS) entry which is preliminary data.</text>
</comment>
<feature type="compositionally biased region" description="Basic and acidic residues" evidence="2">
    <location>
        <begin position="312"/>
        <end position="337"/>
    </location>
</feature>
<keyword evidence="1" id="KW-0677">Repeat</keyword>
<accession>A0AAD1X9L1</accession>
<dbReference type="AlphaFoldDB" id="A0AAD1X9L1"/>
<feature type="compositionally biased region" description="Basic and acidic residues" evidence="2">
    <location>
        <begin position="213"/>
        <end position="238"/>
    </location>
</feature>
<evidence type="ECO:0000256" key="2">
    <source>
        <dbReference type="SAM" id="MobiDB-lite"/>
    </source>
</evidence>
<dbReference type="SUPFAM" id="SSF82185">
    <property type="entry name" value="Histone H3 K4-specific methyltransferase SET7/9 N-terminal domain"/>
    <property type="match status" value="2"/>
</dbReference>
<proteinExistence type="predicted"/>
<sequence>MEQPIAQSLDQKVKSHPEIDEGNDGPSNREENKMDDLSEDQNINLVSPEEIKTKLKIISICTEEFIEFSKKTHKGKIPRDHFALYKETRARAGKIQSDLEKDPQDQDNLELSRSLLEADRILASLKNNKFYKDFEADKVLKDEKFNKRIHNKDTTLDTIKEDEEKAKSEEEHQLEVALLKSQLKQEQDKYKDLKEAYDKLCNEQNQTSEDLQGQEKDTPAPKEETKEDTANEDIKEEIINSLVKEQELEEPGENDQQQDCRLDAFSQDAMESNQNLDKDQDHSQSESKAEVQQESSATKAPASGDTSALEKTQMEEDKNPEAPEEEKASLEEEKKTEEDSEEVYLVYIEITFPNGDSYKGQVNAHTGEQHGQGTYLWKSGDKYIGQWKNGKPEGQGIMYYDDGDMYEGEWVNGKFHGTGLYKWKDGATYQGECANNSMNGQGVYKEPDGYSYEGEWEDDKRHGQGVACYSSGAKYVGQFQNDLKHGEGVLTFKDGRIHQGHWENDKPNGYGVFIDPNTGERCEGQWKEGKKHGEFTVILKDGERVTEYYDNNKKV</sequence>
<dbReference type="Proteomes" id="UP001295684">
    <property type="component" value="Unassembled WGS sequence"/>
</dbReference>
<feature type="compositionally biased region" description="Basic and acidic residues" evidence="2">
    <location>
        <begin position="27"/>
        <end position="36"/>
    </location>
</feature>
<evidence type="ECO:0008006" key="5">
    <source>
        <dbReference type="Google" id="ProtNLM"/>
    </source>
</evidence>
<feature type="region of interest" description="Disordered" evidence="2">
    <location>
        <begin position="201"/>
        <end position="340"/>
    </location>
</feature>
<evidence type="ECO:0000256" key="1">
    <source>
        <dbReference type="ARBA" id="ARBA00022737"/>
    </source>
</evidence>
<feature type="region of interest" description="Disordered" evidence="2">
    <location>
        <begin position="1"/>
        <end position="45"/>
    </location>
</feature>
<feature type="compositionally biased region" description="Polar residues" evidence="2">
    <location>
        <begin position="202"/>
        <end position="211"/>
    </location>
</feature>
<feature type="compositionally biased region" description="Basic and acidic residues" evidence="2">
    <location>
        <begin position="276"/>
        <end position="291"/>
    </location>
</feature>
<dbReference type="SMART" id="SM00698">
    <property type="entry name" value="MORN"/>
    <property type="match status" value="8"/>
</dbReference>
<dbReference type="Pfam" id="PF02493">
    <property type="entry name" value="MORN"/>
    <property type="match status" value="8"/>
</dbReference>
<keyword evidence="4" id="KW-1185">Reference proteome</keyword>
<dbReference type="Gene3D" id="2.20.110.10">
    <property type="entry name" value="Histone H3 K4-specific methyltransferase SET7/9 N-terminal domain"/>
    <property type="match status" value="4"/>
</dbReference>
<dbReference type="InterPro" id="IPR003409">
    <property type="entry name" value="MORN"/>
</dbReference>
<name>A0AAD1X9L1_EUPCR</name>
<protein>
    <recommendedName>
        <fullName evidence="5">MORN repeat protein</fullName>
    </recommendedName>
</protein>
<gene>
    <name evidence="3" type="ORF">ECRASSUSDP1_LOCUS5151</name>
</gene>
<dbReference type="EMBL" id="CAMPGE010004960">
    <property type="protein sequence ID" value="CAI2363812.1"/>
    <property type="molecule type" value="Genomic_DNA"/>
</dbReference>
<feature type="compositionally biased region" description="Polar residues" evidence="2">
    <location>
        <begin position="292"/>
        <end position="310"/>
    </location>
</feature>
<evidence type="ECO:0000313" key="3">
    <source>
        <dbReference type="EMBL" id="CAI2363812.1"/>
    </source>
</evidence>
<dbReference type="PANTHER" id="PTHR43215:SF14">
    <property type="entry name" value="RADIAL SPOKE HEAD 1 HOMOLOG"/>
    <property type="match status" value="1"/>
</dbReference>
<reference evidence="3" key="1">
    <citation type="submission" date="2023-07" db="EMBL/GenBank/DDBJ databases">
        <authorList>
            <consortium name="AG Swart"/>
            <person name="Singh M."/>
            <person name="Singh A."/>
            <person name="Seah K."/>
            <person name="Emmerich C."/>
        </authorList>
    </citation>
    <scope>NUCLEOTIDE SEQUENCE</scope>
    <source>
        <strain evidence="3">DP1</strain>
    </source>
</reference>
<evidence type="ECO:0000313" key="4">
    <source>
        <dbReference type="Proteomes" id="UP001295684"/>
    </source>
</evidence>
<dbReference type="GO" id="GO:0005829">
    <property type="term" value="C:cytosol"/>
    <property type="evidence" value="ECO:0007669"/>
    <property type="project" value="TreeGrafter"/>
</dbReference>
<feature type="compositionally biased region" description="Polar residues" evidence="2">
    <location>
        <begin position="1"/>
        <end position="10"/>
    </location>
</feature>
<dbReference type="PANTHER" id="PTHR43215">
    <property type="entry name" value="RADIAL SPOKE HEAD 1 HOMOLOG"/>
    <property type="match status" value="1"/>
</dbReference>